<accession>A0A833J8R7</accession>
<gene>
    <name evidence="2" type="ORF">F8B43_1835</name>
</gene>
<feature type="chain" id="PRO_5032364679" evidence="1">
    <location>
        <begin position="27"/>
        <end position="442"/>
    </location>
</feature>
<proteinExistence type="predicted"/>
<evidence type="ECO:0000256" key="1">
    <source>
        <dbReference type="SAM" id="SignalP"/>
    </source>
</evidence>
<sequence>MHHPIHATIAVVVAFLIPALPKPASAQSFTLPEIGMEKDGACQQIAVRERNGKAMVPLGCVSSKGWVLTPDTFRSSGIGTLDTTFQSTINPNAVQISPGMGVAYCPGLACIPGITDQNQRASVVISGKSQLDGEAEEQLLALSMTTKTGRLTDWKARTPYEAGTNVYNKDGDNVFRVASKCISGPTMPVLPDQNNPKGAVVTNGSCQLKWINRGAIAAKLTAYFENEVEPGAGNAWTQANNFIMRPGAPTNFNINTEMDFSNLSGADCPLGHYCTALRLGMGGPNKATQALDITTDNTERFKTIWGIRLNGLNLASDALIGLDSSTKYGILSNLIGLANPTFSEAMIGDASVSSKTTLQATGSRTQSVIDTQGVTIAPQGGSPTAVVMAAGQQVCFAGFNVCWRYDTTAKRMKLRWNGQDVASIDSGGNARFLGAVTGNTTP</sequence>
<feature type="signal peptide" evidence="1">
    <location>
        <begin position="1"/>
        <end position="26"/>
    </location>
</feature>
<evidence type="ECO:0000313" key="2">
    <source>
        <dbReference type="EMBL" id="KAB7786434.1"/>
    </source>
</evidence>
<name>A0A833J8R7_9HYPH</name>
<organism evidence="2 3">
    <name type="scientific">Methylorubrum populi</name>
    <dbReference type="NCBI Taxonomy" id="223967"/>
    <lineage>
        <taxon>Bacteria</taxon>
        <taxon>Pseudomonadati</taxon>
        <taxon>Pseudomonadota</taxon>
        <taxon>Alphaproteobacteria</taxon>
        <taxon>Hyphomicrobiales</taxon>
        <taxon>Methylobacteriaceae</taxon>
        <taxon>Methylorubrum</taxon>
    </lineage>
</organism>
<comment type="caution">
    <text evidence="2">The sequence shown here is derived from an EMBL/GenBank/DDBJ whole genome shotgun (WGS) entry which is preliminary data.</text>
</comment>
<reference evidence="2 3" key="1">
    <citation type="submission" date="2019-10" db="EMBL/GenBank/DDBJ databases">
        <title>Draft Genome Sequence of the Caffeine Degrading Methylotroph Methylorubrum populi PINKEL.</title>
        <authorList>
            <person name="Dawson S.C."/>
            <person name="Zhang X."/>
            <person name="Wright M.E."/>
            <person name="Sharma G."/>
            <person name="Langner J.T."/>
            <person name="Ditty J.L."/>
            <person name="Subuyuj G.A."/>
        </authorList>
    </citation>
    <scope>NUCLEOTIDE SEQUENCE [LARGE SCALE GENOMIC DNA]</scope>
    <source>
        <strain evidence="2 3">Pinkel</strain>
    </source>
</reference>
<dbReference type="EMBL" id="WEKV01000008">
    <property type="protein sequence ID" value="KAB7786434.1"/>
    <property type="molecule type" value="Genomic_DNA"/>
</dbReference>
<evidence type="ECO:0000313" key="3">
    <source>
        <dbReference type="Proteomes" id="UP000469949"/>
    </source>
</evidence>
<protein>
    <submittedName>
        <fullName evidence="2">Uncharacterized protein</fullName>
    </submittedName>
</protein>
<dbReference type="Proteomes" id="UP000469949">
    <property type="component" value="Unassembled WGS sequence"/>
</dbReference>
<dbReference type="AlphaFoldDB" id="A0A833J8R7"/>
<dbReference type="RefSeq" id="WP_152276718.1">
    <property type="nucleotide sequence ID" value="NZ_WEKV01000008.1"/>
</dbReference>
<keyword evidence="1" id="KW-0732">Signal</keyword>